<evidence type="ECO:0000256" key="1">
    <source>
        <dbReference type="ARBA" id="ARBA00006484"/>
    </source>
</evidence>
<dbReference type="PANTHER" id="PTHR42760">
    <property type="entry name" value="SHORT-CHAIN DEHYDROGENASES/REDUCTASES FAMILY MEMBER"/>
    <property type="match status" value="1"/>
</dbReference>
<keyword evidence="4" id="KW-1185">Reference proteome</keyword>
<dbReference type="Gene3D" id="3.40.50.720">
    <property type="entry name" value="NAD(P)-binding Rossmann-like Domain"/>
    <property type="match status" value="1"/>
</dbReference>
<dbReference type="EMBL" id="QXFL01000002">
    <property type="protein sequence ID" value="RIV87962.1"/>
    <property type="molecule type" value="Genomic_DNA"/>
</dbReference>
<dbReference type="Pfam" id="PF13561">
    <property type="entry name" value="adh_short_C2"/>
    <property type="match status" value="1"/>
</dbReference>
<comment type="caution">
    <text evidence="3">The sequence shown here is derived from an EMBL/GenBank/DDBJ whole genome shotgun (WGS) entry which is preliminary data.</text>
</comment>
<dbReference type="InterPro" id="IPR036291">
    <property type="entry name" value="NAD(P)-bd_dom_sf"/>
</dbReference>
<dbReference type="InterPro" id="IPR020904">
    <property type="entry name" value="Sc_DH/Rdtase_CS"/>
</dbReference>
<dbReference type="PRINTS" id="PR00081">
    <property type="entry name" value="GDHRDH"/>
</dbReference>
<dbReference type="SUPFAM" id="SSF51735">
    <property type="entry name" value="NAD(P)-binding Rossmann-fold domains"/>
    <property type="match status" value="1"/>
</dbReference>
<dbReference type="PROSITE" id="PS00061">
    <property type="entry name" value="ADH_SHORT"/>
    <property type="match status" value="1"/>
</dbReference>
<name>A0A418NUX3_9SPHN</name>
<proteinExistence type="inferred from homology"/>
<dbReference type="Proteomes" id="UP000286576">
    <property type="component" value="Unassembled WGS sequence"/>
</dbReference>
<reference evidence="3 4" key="1">
    <citation type="submission" date="2018-08" db="EMBL/GenBank/DDBJ databases">
        <title>Erythrobacter zhengii sp.nov., a bacterium isolated from deep-sea sediment.</title>
        <authorList>
            <person name="Fang C."/>
            <person name="Wu Y.-H."/>
            <person name="Sun C."/>
            <person name="Wang H."/>
            <person name="Cheng H."/>
            <person name="Meng F.-X."/>
            <person name="Wang C.-S."/>
            <person name="Xu X.-W."/>
        </authorList>
    </citation>
    <scope>NUCLEOTIDE SEQUENCE [LARGE SCALE GENOMIC DNA]</scope>
    <source>
        <strain evidence="3 4">V18</strain>
    </source>
</reference>
<feature type="domain" description="Ketoreductase" evidence="2">
    <location>
        <begin position="8"/>
        <end position="192"/>
    </location>
</feature>
<dbReference type="RefSeq" id="WP_119585890.1">
    <property type="nucleotide sequence ID" value="NZ_CAWODQ010000012.1"/>
</dbReference>
<dbReference type="InterPro" id="IPR002347">
    <property type="entry name" value="SDR_fam"/>
</dbReference>
<dbReference type="GO" id="GO:0016616">
    <property type="term" value="F:oxidoreductase activity, acting on the CH-OH group of donors, NAD or NADP as acceptor"/>
    <property type="evidence" value="ECO:0007669"/>
    <property type="project" value="UniProtKB-ARBA"/>
</dbReference>
<dbReference type="FunFam" id="3.40.50.720:FF:000084">
    <property type="entry name" value="Short-chain dehydrogenase reductase"/>
    <property type="match status" value="1"/>
</dbReference>
<evidence type="ECO:0000313" key="3">
    <source>
        <dbReference type="EMBL" id="RIV87962.1"/>
    </source>
</evidence>
<dbReference type="InterPro" id="IPR057326">
    <property type="entry name" value="KR_dom"/>
</dbReference>
<gene>
    <name evidence="3" type="ORF">D2V07_06550</name>
</gene>
<dbReference type="OrthoDB" id="9779623at2"/>
<accession>A0A418NUX3</accession>
<sequence length="257" mass="26067">MTHDFTGKRALVTGAASGIGAAAARALAEAGAEHLVLVDLDKERLAAMDLPCAVSLHAGDVADEALWDAVEADASDGGTTLDAAFLNAGIPGQPATFAKMSFAEWRKVISVNLDGLFLSLRSSMRLASDGAAIVLTASVAGVKAEPGIGPYGASKAGVIHMAKIAAKEGAPRRIRVNAIAPGGVDTGIWDGVPFFDNLVAKHQGDRAGALSAMAEGMTPMGRFESAEEIAGQVLFLLSGASGTMTGTTLVSDGGYSL</sequence>
<comment type="similarity">
    <text evidence="1">Belongs to the short-chain dehydrogenases/reductases (SDR) family.</text>
</comment>
<protein>
    <submittedName>
        <fullName evidence="3">SDR family oxidoreductase</fullName>
    </submittedName>
</protein>
<organism evidence="3 4">
    <name type="scientific">Aurantiacibacter zhengii</name>
    <dbReference type="NCBI Taxonomy" id="2307003"/>
    <lineage>
        <taxon>Bacteria</taxon>
        <taxon>Pseudomonadati</taxon>
        <taxon>Pseudomonadota</taxon>
        <taxon>Alphaproteobacteria</taxon>
        <taxon>Sphingomonadales</taxon>
        <taxon>Erythrobacteraceae</taxon>
        <taxon>Aurantiacibacter</taxon>
    </lineage>
</organism>
<evidence type="ECO:0000313" key="4">
    <source>
        <dbReference type="Proteomes" id="UP000286576"/>
    </source>
</evidence>
<dbReference type="AlphaFoldDB" id="A0A418NUX3"/>
<evidence type="ECO:0000259" key="2">
    <source>
        <dbReference type="SMART" id="SM00822"/>
    </source>
</evidence>
<dbReference type="CDD" id="cd05233">
    <property type="entry name" value="SDR_c"/>
    <property type="match status" value="1"/>
</dbReference>
<dbReference type="SMART" id="SM00822">
    <property type="entry name" value="PKS_KR"/>
    <property type="match status" value="1"/>
</dbReference>